<organism evidence="9 10">
    <name type="scientific">Clavelina lepadiformis</name>
    <name type="common">Light-bulb sea squirt</name>
    <name type="synonym">Ascidia lepadiformis</name>
    <dbReference type="NCBI Taxonomy" id="159417"/>
    <lineage>
        <taxon>Eukaryota</taxon>
        <taxon>Metazoa</taxon>
        <taxon>Chordata</taxon>
        <taxon>Tunicata</taxon>
        <taxon>Ascidiacea</taxon>
        <taxon>Aplousobranchia</taxon>
        <taxon>Clavelinidae</taxon>
        <taxon>Clavelina</taxon>
    </lineage>
</organism>
<evidence type="ECO:0000256" key="1">
    <source>
        <dbReference type="ARBA" id="ARBA00000903"/>
    </source>
</evidence>
<dbReference type="Gene3D" id="3.40.50.150">
    <property type="entry name" value="Vaccinia Virus protein VP39"/>
    <property type="match status" value="1"/>
</dbReference>
<gene>
    <name evidence="9" type="ORF">CVLEPA_LOCUS4315</name>
</gene>
<keyword evidence="8" id="KW-0949">S-adenosyl-L-methionine</keyword>
<evidence type="ECO:0000313" key="10">
    <source>
        <dbReference type="Proteomes" id="UP001642483"/>
    </source>
</evidence>
<evidence type="ECO:0000256" key="6">
    <source>
        <dbReference type="ARBA" id="ARBA00022603"/>
    </source>
</evidence>
<dbReference type="PANTHER" id="PTHR10259:SF11">
    <property type="entry name" value="THIOPURINE S-METHYLTRANSFERASE"/>
    <property type="match status" value="1"/>
</dbReference>
<keyword evidence="10" id="KW-1185">Reference proteome</keyword>
<name>A0ABP0F8V3_CLALP</name>
<dbReference type="PROSITE" id="PS51585">
    <property type="entry name" value="SAM_MT_TPMT"/>
    <property type="match status" value="1"/>
</dbReference>
<comment type="similarity">
    <text evidence="3">Belongs to the class I-like SAM-binding methyltransferase superfamily. TPMT family.</text>
</comment>
<evidence type="ECO:0000256" key="3">
    <source>
        <dbReference type="ARBA" id="ARBA00008145"/>
    </source>
</evidence>
<evidence type="ECO:0000313" key="9">
    <source>
        <dbReference type="EMBL" id="CAK8674632.1"/>
    </source>
</evidence>
<evidence type="ECO:0000256" key="5">
    <source>
        <dbReference type="ARBA" id="ARBA00022490"/>
    </source>
</evidence>
<dbReference type="Proteomes" id="UP001642483">
    <property type="component" value="Unassembled WGS sequence"/>
</dbReference>
<dbReference type="Pfam" id="PF05724">
    <property type="entry name" value="TPMT"/>
    <property type="match status" value="1"/>
</dbReference>
<evidence type="ECO:0000256" key="2">
    <source>
        <dbReference type="ARBA" id="ARBA00004496"/>
    </source>
</evidence>
<protein>
    <recommendedName>
        <fullName evidence="4">thiopurine S-methyltransferase</fullName>
        <ecNumber evidence="4">2.1.1.67</ecNumber>
    </recommendedName>
</protein>
<dbReference type="InterPro" id="IPR025835">
    <property type="entry name" value="Thiopurine_S-MeTrfase"/>
</dbReference>
<keyword evidence="6" id="KW-0489">Methyltransferase</keyword>
<dbReference type="SUPFAM" id="SSF53335">
    <property type="entry name" value="S-adenosyl-L-methionine-dependent methyltransferases"/>
    <property type="match status" value="1"/>
</dbReference>
<reference evidence="9 10" key="1">
    <citation type="submission" date="2024-02" db="EMBL/GenBank/DDBJ databases">
        <authorList>
            <person name="Daric V."/>
            <person name="Darras S."/>
        </authorList>
    </citation>
    <scope>NUCLEOTIDE SEQUENCE [LARGE SCALE GENOMIC DNA]</scope>
</reference>
<dbReference type="InterPro" id="IPR029063">
    <property type="entry name" value="SAM-dependent_MTases_sf"/>
</dbReference>
<sequence length="230" mass="26896">MERKIRYRDLPEEEKQIYWQKLWQNGDTEFHLFQAHPDLVKYEDKLLKEKCRVFLPLCGKAVDLKYLAAKGHEVVGNEYCEEAILQFFDDQGIEYEKSQHPTAPYEIFRATDKKITIYKGDYFGLNSSIVGKFDAIWDRGSFVAIDPSCRQQYADIIYDIMNTNGKYLLYSVEYEGNISTSPYNVTAQDLDVIYGKNFDFSVLETYETAYFNFVHLPVAIVSLIFLKSKK</sequence>
<proteinExistence type="inferred from homology"/>
<comment type="subcellular location">
    <subcellularLocation>
        <location evidence="2">Cytoplasm</location>
    </subcellularLocation>
</comment>
<keyword evidence="7" id="KW-0808">Transferase</keyword>
<dbReference type="EMBL" id="CAWYQH010000013">
    <property type="protein sequence ID" value="CAK8674632.1"/>
    <property type="molecule type" value="Genomic_DNA"/>
</dbReference>
<evidence type="ECO:0000256" key="7">
    <source>
        <dbReference type="ARBA" id="ARBA00022679"/>
    </source>
</evidence>
<dbReference type="EC" id="2.1.1.67" evidence="4"/>
<accession>A0ABP0F8V3</accession>
<comment type="catalytic activity">
    <reaction evidence="1">
        <text>S-adenosyl-L-methionine + a thiopurine = S-adenosyl-L-homocysteine + a thiopurine S-methylether.</text>
        <dbReference type="EC" id="2.1.1.67"/>
    </reaction>
</comment>
<dbReference type="InterPro" id="IPR008854">
    <property type="entry name" value="TPMT"/>
</dbReference>
<dbReference type="PIRSF" id="PIRSF023956">
    <property type="entry name" value="Thiopurine_S-methyltransferase"/>
    <property type="match status" value="1"/>
</dbReference>
<comment type="caution">
    <text evidence="9">The sequence shown here is derived from an EMBL/GenBank/DDBJ whole genome shotgun (WGS) entry which is preliminary data.</text>
</comment>
<dbReference type="PANTHER" id="PTHR10259">
    <property type="entry name" value="THIOPURINE S-METHYLTRANSFERASE"/>
    <property type="match status" value="1"/>
</dbReference>
<keyword evidence="5" id="KW-0963">Cytoplasm</keyword>
<evidence type="ECO:0000256" key="8">
    <source>
        <dbReference type="ARBA" id="ARBA00022691"/>
    </source>
</evidence>
<evidence type="ECO:0000256" key="4">
    <source>
        <dbReference type="ARBA" id="ARBA00011905"/>
    </source>
</evidence>